<dbReference type="InterPro" id="IPR043968">
    <property type="entry name" value="SGNH"/>
</dbReference>
<feature type="transmembrane region" description="Helical" evidence="1">
    <location>
        <begin position="306"/>
        <end position="327"/>
    </location>
</feature>
<feature type="transmembrane region" description="Helical" evidence="1">
    <location>
        <begin position="7"/>
        <end position="25"/>
    </location>
</feature>
<accession>A0ABZ2HC15</accession>
<evidence type="ECO:0000259" key="3">
    <source>
        <dbReference type="Pfam" id="PF19040"/>
    </source>
</evidence>
<dbReference type="RefSeq" id="WP_338548075.1">
    <property type="nucleotide sequence ID" value="NZ_CP146069.1"/>
</dbReference>
<evidence type="ECO:0000256" key="1">
    <source>
        <dbReference type="SAM" id="Phobius"/>
    </source>
</evidence>
<evidence type="ECO:0000313" key="4">
    <source>
        <dbReference type="EMBL" id="WWR45161.1"/>
    </source>
</evidence>
<feature type="domain" description="SGNH" evidence="3">
    <location>
        <begin position="395"/>
        <end position="657"/>
    </location>
</feature>
<dbReference type="Proteomes" id="UP001364156">
    <property type="component" value="Chromosome"/>
</dbReference>
<gene>
    <name evidence="4" type="ORF">RZ517_10065</name>
</gene>
<dbReference type="EMBL" id="CP146069">
    <property type="protein sequence ID" value="WWR45161.1"/>
    <property type="molecule type" value="Genomic_DNA"/>
</dbReference>
<dbReference type="PANTHER" id="PTHR23028">
    <property type="entry name" value="ACETYLTRANSFERASE"/>
    <property type="match status" value="1"/>
</dbReference>
<keyword evidence="1" id="KW-0812">Transmembrane</keyword>
<feature type="transmembrane region" description="Helical" evidence="1">
    <location>
        <begin position="219"/>
        <end position="235"/>
    </location>
</feature>
<protein>
    <submittedName>
        <fullName evidence="4">Acyltransferase family protein</fullName>
        <ecNumber evidence="4">2.3.1.-</ecNumber>
    </submittedName>
</protein>
<keyword evidence="1" id="KW-1133">Transmembrane helix</keyword>
<feature type="domain" description="Acyltransferase 3" evidence="2">
    <location>
        <begin position="6"/>
        <end position="324"/>
    </location>
</feature>
<keyword evidence="5" id="KW-1185">Reference proteome</keyword>
<keyword evidence="4" id="KW-0808">Transferase</keyword>
<dbReference type="EC" id="2.3.1.-" evidence="4"/>
<dbReference type="InterPro" id="IPR002656">
    <property type="entry name" value="Acyl_transf_3_dom"/>
</dbReference>
<evidence type="ECO:0000259" key="2">
    <source>
        <dbReference type="Pfam" id="PF01757"/>
    </source>
</evidence>
<proteinExistence type="predicted"/>
<feature type="transmembrane region" description="Helical" evidence="1">
    <location>
        <begin position="31"/>
        <end position="51"/>
    </location>
</feature>
<feature type="transmembrane region" description="Helical" evidence="1">
    <location>
        <begin position="72"/>
        <end position="91"/>
    </location>
</feature>
<dbReference type="PANTHER" id="PTHR23028:SF53">
    <property type="entry name" value="ACYL_TRANSF_3 DOMAIN-CONTAINING PROTEIN"/>
    <property type="match status" value="1"/>
</dbReference>
<keyword evidence="4" id="KW-0012">Acyltransferase</keyword>
<feature type="transmembrane region" description="Helical" evidence="1">
    <location>
        <begin position="339"/>
        <end position="360"/>
    </location>
</feature>
<feature type="transmembrane region" description="Helical" evidence="1">
    <location>
        <begin position="143"/>
        <end position="176"/>
    </location>
</feature>
<dbReference type="Pfam" id="PF19040">
    <property type="entry name" value="SGNH"/>
    <property type="match status" value="1"/>
</dbReference>
<dbReference type="GO" id="GO:0016746">
    <property type="term" value="F:acyltransferase activity"/>
    <property type="evidence" value="ECO:0007669"/>
    <property type="project" value="UniProtKB-KW"/>
</dbReference>
<dbReference type="InterPro" id="IPR050879">
    <property type="entry name" value="Acyltransferase_3"/>
</dbReference>
<reference evidence="4 5" key="1">
    <citation type="submission" date="2023-10" db="EMBL/GenBank/DDBJ databases">
        <title>Roseovarius strain S88 nov., isolated from a marine algae.</title>
        <authorList>
            <person name="Lee M.W."/>
            <person name="Lee J.K."/>
            <person name="Kim J.M."/>
            <person name="Choi D.G."/>
            <person name="Baek J.H."/>
            <person name="Bayburt H."/>
            <person name="Jung J.J."/>
            <person name="Han D.M."/>
            <person name="Jeon C.O."/>
        </authorList>
    </citation>
    <scope>NUCLEOTIDE SEQUENCE [LARGE SCALE GENOMIC DNA]</scope>
    <source>
        <strain evidence="4 5">S88</strain>
    </source>
</reference>
<dbReference type="Pfam" id="PF01757">
    <property type="entry name" value="Acyl_transf_3"/>
    <property type="match status" value="1"/>
</dbReference>
<feature type="transmembrane region" description="Helical" evidence="1">
    <location>
        <begin position="196"/>
        <end position="212"/>
    </location>
</feature>
<name>A0ABZ2HC15_9RHOB</name>
<keyword evidence="1" id="KW-0472">Membrane</keyword>
<evidence type="ECO:0000313" key="5">
    <source>
        <dbReference type="Proteomes" id="UP001364156"/>
    </source>
</evidence>
<feature type="transmembrane region" description="Helical" evidence="1">
    <location>
        <begin position="269"/>
        <end position="286"/>
    </location>
</feature>
<sequence length="664" mass="73922">MQYRREIDGLRAVAVLPVILFHAGVSVFSGGFVGVDVFFVISGYLITTILISEREAGTYSIWSFYERRARRILPALFLVLIATMPFAWFWIAPDPFEDYARSFAFAALFISNVHFLEHSGYFDVSSELRPLLHTWSLAVEEQYYLLFPVVLWACGAFVRAKFLWVFLMLSVLSLSLAEWGWRNFPTQNFFFSPSRLWELLAGSICAVLLYARPQMRHDLLGLLGLGLILASVFVYDERVPFPSVYTLVPVVGTMLIILFASQGTWAARLLAWGPMVGIGLISYSAYLWHQPIFAFARIRVVGEPSALLMAGGVVLSLVLAYLSWRFVERPFRTRAWLPARGGLFAVCLTGIAASGVFGAWTAQTEGFSSRLEGRGDDRYFAALDRRLDTRPKDSCSNPEDMKNGVLCAVFAPHASDVSWALLGDSHAQAILPALEAVSDAEGVSILRGIRPGCPPLMGVHLVYAGREAELCFKSTQSLAEQVVASGADTVILAARWSLFAPGDLSRAERSFMVSESPQNRAQTDAAWRASYTVGVHNMIRFYRDAGLRVILLRQVPQQLQLPNNVIAQALLKNLPAAQVEAEIAHSFIPIQTHRDLVEFSETVLIEAAKEHGAQVVSVNDFFEEAETYAWFRDGVLYYKDADHLSLQGALALGPLLAERLRTRR</sequence>
<feature type="transmembrane region" description="Helical" evidence="1">
    <location>
        <begin position="241"/>
        <end position="260"/>
    </location>
</feature>
<organism evidence="4 5">
    <name type="scientific">Roseovarius phycicola</name>
    <dbReference type="NCBI Taxonomy" id="3080976"/>
    <lineage>
        <taxon>Bacteria</taxon>
        <taxon>Pseudomonadati</taxon>
        <taxon>Pseudomonadota</taxon>
        <taxon>Alphaproteobacteria</taxon>
        <taxon>Rhodobacterales</taxon>
        <taxon>Roseobacteraceae</taxon>
        <taxon>Roseovarius</taxon>
    </lineage>
</organism>